<dbReference type="CDD" id="cd02440">
    <property type="entry name" value="AdoMet_MTases"/>
    <property type="match status" value="1"/>
</dbReference>
<protein>
    <recommendedName>
        <fullName evidence="1">Methyltransferase type 11 domain-containing protein</fullName>
    </recommendedName>
</protein>
<evidence type="ECO:0000313" key="3">
    <source>
        <dbReference type="Proteomes" id="UP000176406"/>
    </source>
</evidence>
<proteinExistence type="predicted"/>
<dbReference type="Pfam" id="PF08241">
    <property type="entry name" value="Methyltransf_11"/>
    <property type="match status" value="1"/>
</dbReference>
<dbReference type="InterPro" id="IPR013216">
    <property type="entry name" value="Methyltransf_11"/>
</dbReference>
<dbReference type="SUPFAM" id="SSF53335">
    <property type="entry name" value="S-adenosyl-L-methionine-dependent methyltransferases"/>
    <property type="match status" value="1"/>
</dbReference>
<feature type="domain" description="Methyltransferase type 11" evidence="1">
    <location>
        <begin position="25"/>
        <end position="114"/>
    </location>
</feature>
<organism evidence="2 3">
    <name type="scientific">Candidatus Nealsonbacteria bacterium RIFCSPLOWO2_01_FULL_41_9</name>
    <dbReference type="NCBI Taxonomy" id="1801671"/>
    <lineage>
        <taxon>Bacteria</taxon>
        <taxon>Candidatus Nealsoniibacteriota</taxon>
    </lineage>
</organism>
<dbReference type="AlphaFoldDB" id="A0A1G2EA42"/>
<name>A0A1G2EA42_9BACT</name>
<comment type="caution">
    <text evidence="2">The sequence shown here is derived from an EMBL/GenBank/DDBJ whole genome shotgun (WGS) entry which is preliminary data.</text>
</comment>
<dbReference type="EMBL" id="MHMG01000037">
    <property type="protein sequence ID" value="OGZ22734.1"/>
    <property type="molecule type" value="Genomic_DNA"/>
</dbReference>
<dbReference type="GO" id="GO:0008757">
    <property type="term" value="F:S-adenosylmethionine-dependent methyltransferase activity"/>
    <property type="evidence" value="ECO:0007669"/>
    <property type="project" value="InterPro"/>
</dbReference>
<accession>A0A1G2EA42</accession>
<evidence type="ECO:0000259" key="1">
    <source>
        <dbReference type="Pfam" id="PF08241"/>
    </source>
</evidence>
<sequence length="217" mass="25265">MRNPKYYLKEILKEVLPKYCKGKVVDVGAGHAKYGWLIAPLCDSYTTVDNMSSDYQFKETEFRPDVVSDVSHMPFKNNEFDTAICTEVLEHVEDPFRLFLEISRILKPDGYAIISSGWAAAYHKEPKDYWRFSPDAYKVLCKRSNLEFIEARRKGGLLILLLYFVNRNIELNIKGHTIFKKLWSKISKVLGFFIEKLDQFIKTEDTLGHLIVARKNN</sequence>
<dbReference type="InterPro" id="IPR029063">
    <property type="entry name" value="SAM-dependent_MTases_sf"/>
</dbReference>
<evidence type="ECO:0000313" key="2">
    <source>
        <dbReference type="EMBL" id="OGZ22734.1"/>
    </source>
</evidence>
<dbReference type="Proteomes" id="UP000176406">
    <property type="component" value="Unassembled WGS sequence"/>
</dbReference>
<gene>
    <name evidence="2" type="ORF">A3A08_01770</name>
</gene>
<dbReference type="Gene3D" id="3.40.50.150">
    <property type="entry name" value="Vaccinia Virus protein VP39"/>
    <property type="match status" value="1"/>
</dbReference>
<reference evidence="2 3" key="1">
    <citation type="journal article" date="2016" name="Nat. Commun.">
        <title>Thousands of microbial genomes shed light on interconnected biogeochemical processes in an aquifer system.</title>
        <authorList>
            <person name="Anantharaman K."/>
            <person name="Brown C.T."/>
            <person name="Hug L.A."/>
            <person name="Sharon I."/>
            <person name="Castelle C.J."/>
            <person name="Probst A.J."/>
            <person name="Thomas B.C."/>
            <person name="Singh A."/>
            <person name="Wilkins M.J."/>
            <person name="Karaoz U."/>
            <person name="Brodie E.L."/>
            <person name="Williams K.H."/>
            <person name="Hubbard S.S."/>
            <person name="Banfield J.F."/>
        </authorList>
    </citation>
    <scope>NUCLEOTIDE SEQUENCE [LARGE SCALE GENOMIC DNA]</scope>
</reference>